<evidence type="ECO:0000313" key="2">
    <source>
        <dbReference type="EMBL" id="PMD44842.1"/>
    </source>
</evidence>
<evidence type="ECO:0000256" key="1">
    <source>
        <dbReference type="SAM" id="MobiDB-lite"/>
    </source>
</evidence>
<gene>
    <name evidence="2" type="ORF">L207DRAFT_616219</name>
</gene>
<keyword evidence="3" id="KW-1185">Reference proteome</keyword>
<proteinExistence type="predicted"/>
<feature type="region of interest" description="Disordered" evidence="1">
    <location>
        <begin position="67"/>
        <end position="99"/>
    </location>
</feature>
<evidence type="ECO:0000313" key="3">
    <source>
        <dbReference type="Proteomes" id="UP000235786"/>
    </source>
</evidence>
<sequence length="214" mass="24321">MPKYVIFLIIANRPPASETKDIAELTKDPIFQKTLNDFLSWVKTEIEAERIKGGDFLLEASDETNIRIDFQNRDTPPEAELEKKDGKSVPPPPKSLTTRGHQVDMSANIIGYYTAEFPSLNDVVAWGRSCPISYDGFALEIRQLKDVIMSLNEAPVETKEWVGDHIVSVRERLLEEGKMKKEGDGTQWVKLEDEEGIKELVVEAEERKAQMKQD</sequence>
<dbReference type="Proteomes" id="UP000235786">
    <property type="component" value="Unassembled WGS sequence"/>
</dbReference>
<dbReference type="EMBL" id="KZ613940">
    <property type="protein sequence ID" value="PMD44842.1"/>
    <property type="molecule type" value="Genomic_DNA"/>
</dbReference>
<dbReference type="AlphaFoldDB" id="A0A2J6S253"/>
<organism evidence="2 3">
    <name type="scientific">Hyaloscypha variabilis (strain UAMH 11265 / GT02V1 / F)</name>
    <name type="common">Meliniomyces variabilis</name>
    <dbReference type="NCBI Taxonomy" id="1149755"/>
    <lineage>
        <taxon>Eukaryota</taxon>
        <taxon>Fungi</taxon>
        <taxon>Dikarya</taxon>
        <taxon>Ascomycota</taxon>
        <taxon>Pezizomycotina</taxon>
        <taxon>Leotiomycetes</taxon>
        <taxon>Helotiales</taxon>
        <taxon>Hyaloscyphaceae</taxon>
        <taxon>Hyaloscypha</taxon>
        <taxon>Hyaloscypha variabilis</taxon>
    </lineage>
</organism>
<dbReference type="OrthoDB" id="3552855at2759"/>
<accession>A0A2J6S253</accession>
<reference evidence="2 3" key="1">
    <citation type="submission" date="2016-04" db="EMBL/GenBank/DDBJ databases">
        <title>A degradative enzymes factory behind the ericoid mycorrhizal symbiosis.</title>
        <authorList>
            <consortium name="DOE Joint Genome Institute"/>
            <person name="Martino E."/>
            <person name="Morin E."/>
            <person name="Grelet G."/>
            <person name="Kuo A."/>
            <person name="Kohler A."/>
            <person name="Daghino S."/>
            <person name="Barry K."/>
            <person name="Choi C."/>
            <person name="Cichocki N."/>
            <person name="Clum A."/>
            <person name="Copeland A."/>
            <person name="Hainaut M."/>
            <person name="Haridas S."/>
            <person name="Labutti K."/>
            <person name="Lindquist E."/>
            <person name="Lipzen A."/>
            <person name="Khouja H.-R."/>
            <person name="Murat C."/>
            <person name="Ohm R."/>
            <person name="Olson A."/>
            <person name="Spatafora J."/>
            <person name="Veneault-Fourrey C."/>
            <person name="Henrissat B."/>
            <person name="Grigoriev I."/>
            <person name="Martin F."/>
            <person name="Perotto S."/>
        </authorList>
    </citation>
    <scope>NUCLEOTIDE SEQUENCE [LARGE SCALE GENOMIC DNA]</scope>
    <source>
        <strain evidence="2 3">F</strain>
    </source>
</reference>
<name>A0A2J6S253_HYAVF</name>
<protein>
    <submittedName>
        <fullName evidence="2">Uncharacterized protein</fullName>
    </submittedName>
</protein>
<feature type="compositionally biased region" description="Basic and acidic residues" evidence="1">
    <location>
        <begin position="67"/>
        <end position="87"/>
    </location>
</feature>